<reference evidence="2" key="1">
    <citation type="submission" date="2016-10" db="EMBL/GenBank/DDBJ databases">
        <authorList>
            <person name="Varghese N."/>
            <person name="Submissions S."/>
        </authorList>
    </citation>
    <scope>NUCLEOTIDE SEQUENCE [LARGE SCALE GENOMIC DNA]</scope>
    <source>
        <strain evidence="2">CGMCC 1.8704</strain>
    </source>
</reference>
<accession>A0A1H8P9X4</accession>
<name>A0A1H8P9X4_9FLAO</name>
<evidence type="ECO:0000313" key="1">
    <source>
        <dbReference type="EMBL" id="SEO38646.1"/>
    </source>
</evidence>
<organism evidence="1 2">
    <name type="scientific">Flavobacterium sinopsychrotolerans</name>
    <dbReference type="NCBI Taxonomy" id="604089"/>
    <lineage>
        <taxon>Bacteria</taxon>
        <taxon>Pseudomonadati</taxon>
        <taxon>Bacteroidota</taxon>
        <taxon>Flavobacteriia</taxon>
        <taxon>Flavobacteriales</taxon>
        <taxon>Flavobacteriaceae</taxon>
        <taxon>Flavobacterium</taxon>
    </lineage>
</organism>
<keyword evidence="2" id="KW-1185">Reference proteome</keyword>
<dbReference type="AlphaFoldDB" id="A0A1H8P9X4"/>
<proteinExistence type="predicted"/>
<protein>
    <submittedName>
        <fullName evidence="1">Uncharacterized protein</fullName>
    </submittedName>
</protein>
<sequence>MYYFMAKTYSKKSLVSQTMKPSKETVSFLLGYSKALTIIKIDNKSFEIISN</sequence>
<dbReference type="Proteomes" id="UP000198657">
    <property type="component" value="Unassembled WGS sequence"/>
</dbReference>
<dbReference type="EMBL" id="FODN01000006">
    <property type="protein sequence ID" value="SEO38646.1"/>
    <property type="molecule type" value="Genomic_DNA"/>
</dbReference>
<evidence type="ECO:0000313" key="2">
    <source>
        <dbReference type="Proteomes" id="UP000198657"/>
    </source>
</evidence>
<gene>
    <name evidence="1" type="ORF">SAMN04487942_2601</name>
</gene>